<dbReference type="EMBL" id="DVLY01000060">
    <property type="protein sequence ID" value="HIT97709.1"/>
    <property type="molecule type" value="Genomic_DNA"/>
</dbReference>
<dbReference type="AlphaFoldDB" id="A0A9D1H9G6"/>
<gene>
    <name evidence="3" type="ORF">IAC44_02625</name>
</gene>
<feature type="transmembrane region" description="Helical" evidence="2">
    <location>
        <begin position="134"/>
        <end position="151"/>
    </location>
</feature>
<feature type="compositionally biased region" description="Basic and acidic residues" evidence="1">
    <location>
        <begin position="172"/>
        <end position="182"/>
    </location>
</feature>
<feature type="region of interest" description="Disordered" evidence="1">
    <location>
        <begin position="54"/>
        <end position="88"/>
    </location>
</feature>
<dbReference type="Proteomes" id="UP000824161">
    <property type="component" value="Unassembled WGS sequence"/>
</dbReference>
<reference evidence="3" key="1">
    <citation type="submission" date="2020-10" db="EMBL/GenBank/DDBJ databases">
        <authorList>
            <person name="Gilroy R."/>
        </authorList>
    </citation>
    <scope>NUCLEOTIDE SEQUENCE</scope>
    <source>
        <strain evidence="3">1383</strain>
    </source>
</reference>
<evidence type="ECO:0000313" key="4">
    <source>
        <dbReference type="Proteomes" id="UP000824161"/>
    </source>
</evidence>
<reference evidence="3" key="2">
    <citation type="journal article" date="2021" name="PeerJ">
        <title>Extensive microbial diversity within the chicken gut microbiome revealed by metagenomics and culture.</title>
        <authorList>
            <person name="Gilroy R."/>
            <person name="Ravi A."/>
            <person name="Getino M."/>
            <person name="Pursley I."/>
            <person name="Horton D.L."/>
            <person name="Alikhan N.F."/>
            <person name="Baker D."/>
            <person name="Gharbi K."/>
            <person name="Hall N."/>
            <person name="Watson M."/>
            <person name="Adriaenssens E.M."/>
            <person name="Foster-Nyarko E."/>
            <person name="Jarju S."/>
            <person name="Secka A."/>
            <person name="Antonio M."/>
            <person name="Oren A."/>
            <person name="Chaudhuri R.R."/>
            <person name="La Ragione R."/>
            <person name="Hildebrand F."/>
            <person name="Pallen M.J."/>
        </authorList>
    </citation>
    <scope>NUCLEOTIDE SEQUENCE</scope>
    <source>
        <strain evidence="3">1383</strain>
    </source>
</reference>
<protein>
    <submittedName>
        <fullName evidence="3">Uncharacterized protein</fullName>
    </submittedName>
</protein>
<organism evidence="3 4">
    <name type="scientific">Candidatus Merdimorpha stercoravium</name>
    <dbReference type="NCBI Taxonomy" id="2840863"/>
    <lineage>
        <taxon>Bacteria</taxon>
        <taxon>Pseudomonadati</taxon>
        <taxon>Bacteroidota</taxon>
        <taxon>Flavobacteriia</taxon>
        <taxon>Flavobacteriales</taxon>
        <taxon>Candidatus Merdimorpha</taxon>
    </lineage>
</organism>
<comment type="caution">
    <text evidence="3">The sequence shown here is derived from an EMBL/GenBank/DDBJ whole genome shotgun (WGS) entry which is preliminary data.</text>
</comment>
<feature type="region of interest" description="Disordered" evidence="1">
    <location>
        <begin position="158"/>
        <end position="182"/>
    </location>
</feature>
<sequence length="182" mass="20511">MDETFALLIALAAVIGIFVVIPLVVFLIVRKVLSDRHRERMAMIESGLSHKYRAPRQNTEQDRSEATAADASENNPDATPPQNPPMPEQYRRVRAEDSTIKWMYIFGGAAIGLILASVFTHLLFAYTLIETRGLGLSIVVLSVCVALYLYYVRKNKRDHRPCPPTGKASSEMNRENEPYTEE</sequence>
<feature type="compositionally biased region" description="Pro residues" evidence="1">
    <location>
        <begin position="78"/>
        <end position="87"/>
    </location>
</feature>
<evidence type="ECO:0000313" key="3">
    <source>
        <dbReference type="EMBL" id="HIT97709.1"/>
    </source>
</evidence>
<name>A0A9D1H9G6_9FLAO</name>
<feature type="transmembrane region" description="Helical" evidence="2">
    <location>
        <begin position="102"/>
        <end position="128"/>
    </location>
</feature>
<keyword evidence="2" id="KW-0812">Transmembrane</keyword>
<evidence type="ECO:0000256" key="2">
    <source>
        <dbReference type="SAM" id="Phobius"/>
    </source>
</evidence>
<accession>A0A9D1H9G6</accession>
<feature type="transmembrane region" description="Helical" evidence="2">
    <location>
        <begin position="6"/>
        <end position="29"/>
    </location>
</feature>
<evidence type="ECO:0000256" key="1">
    <source>
        <dbReference type="SAM" id="MobiDB-lite"/>
    </source>
</evidence>
<keyword evidence="2" id="KW-1133">Transmembrane helix</keyword>
<keyword evidence="2" id="KW-0472">Membrane</keyword>
<proteinExistence type="predicted"/>